<evidence type="ECO:0000313" key="3">
    <source>
        <dbReference type="EMBL" id="MED4402206.1"/>
    </source>
</evidence>
<dbReference type="Proteomes" id="UP001342826">
    <property type="component" value="Unassembled WGS sequence"/>
</dbReference>
<reference evidence="3 4" key="1">
    <citation type="submission" date="2023-03" db="EMBL/GenBank/DDBJ databases">
        <title>Bacillus Genome Sequencing.</title>
        <authorList>
            <person name="Dunlap C."/>
        </authorList>
    </citation>
    <scope>NUCLEOTIDE SEQUENCE [LARGE SCALE GENOMIC DNA]</scope>
    <source>
        <strain evidence="3 4">NRS-1717</strain>
    </source>
</reference>
<dbReference type="Pfam" id="PF04014">
    <property type="entry name" value="MazE_antitoxin"/>
    <property type="match status" value="1"/>
</dbReference>
<keyword evidence="1 3" id="KW-0238">DNA-binding</keyword>
<dbReference type="InterPro" id="IPR052731">
    <property type="entry name" value="B_subtilis_Trans_State_Reg"/>
</dbReference>
<dbReference type="NCBIfam" id="TIGR01439">
    <property type="entry name" value="lp_hng_hel_AbrB"/>
    <property type="match status" value="1"/>
</dbReference>
<evidence type="ECO:0000259" key="2">
    <source>
        <dbReference type="PROSITE" id="PS51740"/>
    </source>
</evidence>
<dbReference type="PANTHER" id="PTHR36432">
    <property type="match status" value="1"/>
</dbReference>
<name>A0ABU6P236_9BACI</name>
<dbReference type="InterPro" id="IPR007159">
    <property type="entry name" value="SpoVT-AbrB_dom"/>
</dbReference>
<dbReference type="EMBL" id="JARTFS010000011">
    <property type="protein sequence ID" value="MED4402206.1"/>
    <property type="molecule type" value="Genomic_DNA"/>
</dbReference>
<gene>
    <name evidence="3" type="ORF">P9271_12855</name>
</gene>
<protein>
    <submittedName>
        <fullName evidence="3">AbrB/MazE/SpoVT family DNA-binding domain-containing protein</fullName>
    </submittedName>
</protein>
<dbReference type="Pfam" id="PF18277">
    <property type="entry name" value="AbrB_C"/>
    <property type="match status" value="1"/>
</dbReference>
<dbReference type="PROSITE" id="PS51740">
    <property type="entry name" value="SPOVT_ABRB"/>
    <property type="match status" value="1"/>
</dbReference>
<keyword evidence="4" id="KW-1185">Reference proteome</keyword>
<dbReference type="InterPro" id="IPR040678">
    <property type="entry name" value="AbrB_C"/>
</dbReference>
<evidence type="ECO:0000256" key="1">
    <source>
        <dbReference type="PROSITE-ProRule" id="PRU01076"/>
    </source>
</evidence>
<dbReference type="RefSeq" id="WP_328015359.1">
    <property type="nucleotide sequence ID" value="NZ_JARTFS010000011.1"/>
</dbReference>
<accession>A0ABU6P236</accession>
<organism evidence="3 4">
    <name type="scientific">Metabacillus fastidiosus</name>
    <dbReference type="NCBI Taxonomy" id="1458"/>
    <lineage>
        <taxon>Bacteria</taxon>
        <taxon>Bacillati</taxon>
        <taxon>Bacillota</taxon>
        <taxon>Bacilli</taxon>
        <taxon>Bacillales</taxon>
        <taxon>Bacillaceae</taxon>
        <taxon>Metabacillus</taxon>
    </lineage>
</organism>
<proteinExistence type="predicted"/>
<feature type="domain" description="SpoVT-AbrB" evidence="2">
    <location>
        <begin position="5"/>
        <end position="50"/>
    </location>
</feature>
<dbReference type="PANTHER" id="PTHR36432:SF4">
    <property type="entry name" value="TRANSITION STATE REGULATOR ABH-RELATED"/>
    <property type="match status" value="1"/>
</dbReference>
<dbReference type="InterPro" id="IPR037914">
    <property type="entry name" value="SpoVT-AbrB_sf"/>
</dbReference>
<dbReference type="SUPFAM" id="SSF89447">
    <property type="entry name" value="AbrB/MazE/MraZ-like"/>
    <property type="match status" value="1"/>
</dbReference>
<dbReference type="SMART" id="SM00966">
    <property type="entry name" value="SpoVT_AbrB"/>
    <property type="match status" value="1"/>
</dbReference>
<dbReference type="GO" id="GO:0003677">
    <property type="term" value="F:DNA binding"/>
    <property type="evidence" value="ECO:0007669"/>
    <property type="project" value="UniProtKB-KW"/>
</dbReference>
<comment type="caution">
    <text evidence="3">The sequence shown here is derived from an EMBL/GenBank/DDBJ whole genome shotgun (WGS) entry which is preliminary data.</text>
</comment>
<dbReference type="Gene3D" id="2.10.260.10">
    <property type="match status" value="1"/>
</dbReference>
<evidence type="ECO:0000313" key="4">
    <source>
        <dbReference type="Proteomes" id="UP001342826"/>
    </source>
</evidence>
<sequence length="90" mass="10364">MKSTGVVRRMDQLGRVVLPKELRRTMNIDEKDPMEILVEKDCIILRKYVPEMECIMTGKISEGNKVYAGNIILSREGAEELVKELERTLL</sequence>